<dbReference type="PANTHER" id="PTHR36151:SF3">
    <property type="entry name" value="ER-BOUND OXYGENASE MPAB_MPAB'_RUBBER OXYGENASE CATALYTIC DOMAIN-CONTAINING PROTEIN"/>
    <property type="match status" value="1"/>
</dbReference>
<dbReference type="Proteomes" id="UP000198701">
    <property type="component" value="Unassembled WGS sequence"/>
</dbReference>
<proteinExistence type="predicted"/>
<dbReference type="STRING" id="386301.SAMN05216282_12118"/>
<evidence type="ECO:0000313" key="2">
    <source>
        <dbReference type="EMBL" id="SDK98323.1"/>
    </source>
</evidence>
<dbReference type="InterPro" id="IPR018713">
    <property type="entry name" value="MPAB/Lcp_cat_dom"/>
</dbReference>
<dbReference type="AlphaFoldDB" id="A0A1G9GDG0"/>
<dbReference type="EMBL" id="FNFU01000021">
    <property type="protein sequence ID" value="SDK98323.1"/>
    <property type="molecule type" value="Genomic_DNA"/>
</dbReference>
<evidence type="ECO:0000259" key="1">
    <source>
        <dbReference type="Pfam" id="PF09995"/>
    </source>
</evidence>
<keyword evidence="3" id="KW-1185">Reference proteome</keyword>
<gene>
    <name evidence="2" type="ORF">SAMN05216282_12118</name>
</gene>
<evidence type="ECO:0000313" key="3">
    <source>
        <dbReference type="Proteomes" id="UP000198701"/>
    </source>
</evidence>
<reference evidence="2 3" key="1">
    <citation type="submission" date="2016-10" db="EMBL/GenBank/DDBJ databases">
        <authorList>
            <person name="de Groot N.N."/>
        </authorList>
    </citation>
    <scope>NUCLEOTIDE SEQUENCE [LARGE SCALE GENOMIC DNA]</scope>
    <source>
        <strain evidence="2 3">CGMCC 1.5382</strain>
    </source>
</reference>
<dbReference type="PANTHER" id="PTHR36151">
    <property type="entry name" value="BLR2777 PROTEIN"/>
    <property type="match status" value="1"/>
</dbReference>
<sequence>MGIQDMGSEAVLIAAGGRSILLQIADPAIGHGVAGHSDFAARPLDRLRGTLTYVYAVTFGTEEEAAQATRQVNRAHGPVRGDGADGTPAYSAFTPELQLWVAATLYDSAVTMHELVYGPMEDEVADTVYREYASLGTALQVPPDLWPPDRAAFRAYWRRRLTELRTDATTRAVAVQLLHPRTGPVWLRLAMPLGRLLTVGLLPPEVRRLYNLPWSAASQRRFDRTVRLIAVVCPALPRRLRHWPKEHFLRALRASVKPGTSE</sequence>
<feature type="domain" description="ER-bound oxygenase mpaB/mpaB'/Rubber oxygenase catalytic" evidence="1">
    <location>
        <begin position="6"/>
        <end position="230"/>
    </location>
</feature>
<name>A0A1G9GDG0_9MICO</name>
<accession>A0A1G9GDG0</accession>
<protein>
    <submittedName>
        <fullName evidence="2">Uncharacterized conserved protein, DUF2236 family</fullName>
    </submittedName>
</protein>
<dbReference type="GO" id="GO:0016491">
    <property type="term" value="F:oxidoreductase activity"/>
    <property type="evidence" value="ECO:0007669"/>
    <property type="project" value="InterPro"/>
</dbReference>
<organism evidence="2 3">
    <name type="scientific">Cryobacterium psychrotolerans</name>
    <dbReference type="NCBI Taxonomy" id="386301"/>
    <lineage>
        <taxon>Bacteria</taxon>
        <taxon>Bacillati</taxon>
        <taxon>Actinomycetota</taxon>
        <taxon>Actinomycetes</taxon>
        <taxon>Micrococcales</taxon>
        <taxon>Microbacteriaceae</taxon>
        <taxon>Cryobacterium</taxon>
    </lineage>
</organism>
<dbReference type="Pfam" id="PF09995">
    <property type="entry name" value="MPAB_Lcp_cat"/>
    <property type="match status" value="1"/>
</dbReference>